<feature type="domain" description="Carboxyltransferase" evidence="4">
    <location>
        <begin position="25"/>
        <end position="320"/>
    </location>
</feature>
<evidence type="ECO:0000313" key="6">
    <source>
        <dbReference type="Proteomes" id="UP000007564"/>
    </source>
</evidence>
<dbReference type="PANTHER" id="PTHR43309:SF3">
    <property type="entry name" value="5-OXOPROLINASE SUBUNIT C"/>
    <property type="match status" value="1"/>
</dbReference>
<organism evidence="5 6">
    <name type="scientific">Bordetella bronchiseptica 253</name>
    <dbReference type="NCBI Taxonomy" id="568707"/>
    <lineage>
        <taxon>Bacteria</taxon>
        <taxon>Pseudomonadati</taxon>
        <taxon>Pseudomonadota</taxon>
        <taxon>Betaproteobacteria</taxon>
        <taxon>Burkholderiales</taxon>
        <taxon>Alcaligenaceae</taxon>
        <taxon>Bordetella</taxon>
    </lineage>
</organism>
<reference evidence="5 6" key="1">
    <citation type="journal article" date="2012" name="BMC Genomics">
        <title>Comparative genomics of the classical Bordetella subspecies: the evolution and exchange of virulence-associated diversity amongst closely related pathogens.</title>
        <authorList>
            <person name="Park J."/>
            <person name="Zhang Y."/>
            <person name="Buboltz A.M."/>
            <person name="Zhang X."/>
            <person name="Schuster S.C."/>
            <person name="Ahuja U."/>
            <person name="Liu M."/>
            <person name="Miller J.F."/>
            <person name="Sebaihia M."/>
            <person name="Bentley S.D."/>
            <person name="Parkhill J."/>
            <person name="Harvill E.T."/>
        </authorList>
    </citation>
    <scope>NUCLEOTIDE SEQUENCE [LARGE SCALE GENOMIC DNA]</scope>
    <source>
        <strain evidence="5 6">253</strain>
    </source>
</reference>
<sequence length="333" mass="35586">MNTMAVQRPGMLSTLQDTGRYGHQQYGVSVNGPMDEWSHRVANALVGNPEDAAVLECTLNGPRLAFAEHTLIALCGARMRVTADGQPVPYDRAVLLRRGVVLDVGERIAGARLYIAVRGGLAPEPVLGSRSTNIRAGFGGHAGRALRRGDRVPVGAQARGEPLLPIERLMVQSALPMLQARAVDVAPPAPHAGLLRVVAGPHWPAFTEQAHEHLARQAYEVTPQSDRMGLRLRGPALELAQPLELVSEATAFGTVQVPPDGQPIVLMADRQSAGGYPKIAYVASADLPALAQAMPGEALRFALVTQAEAEHAWLDSEDRLEAIRAQAARALRP</sequence>
<dbReference type="GO" id="GO:0005524">
    <property type="term" value="F:ATP binding"/>
    <property type="evidence" value="ECO:0007669"/>
    <property type="project" value="UniProtKB-KW"/>
</dbReference>
<dbReference type="GO" id="GO:0016787">
    <property type="term" value="F:hydrolase activity"/>
    <property type="evidence" value="ECO:0007669"/>
    <property type="project" value="UniProtKB-KW"/>
</dbReference>
<evidence type="ECO:0000256" key="3">
    <source>
        <dbReference type="ARBA" id="ARBA00022840"/>
    </source>
</evidence>
<evidence type="ECO:0000313" key="5">
    <source>
        <dbReference type="EMBL" id="CCJ55612.1"/>
    </source>
</evidence>
<dbReference type="RefSeq" id="WP_015064866.1">
    <property type="nucleotide sequence ID" value="NC_019382.1"/>
</dbReference>
<dbReference type="Proteomes" id="UP000007564">
    <property type="component" value="Chromosome"/>
</dbReference>
<dbReference type="KEGG" id="bbh:BN112_3698"/>
<dbReference type="InterPro" id="IPR052708">
    <property type="entry name" value="PxpC"/>
</dbReference>
<evidence type="ECO:0000259" key="4">
    <source>
        <dbReference type="SMART" id="SM00797"/>
    </source>
</evidence>
<dbReference type="SMART" id="SM00797">
    <property type="entry name" value="AHS2"/>
    <property type="match status" value="1"/>
</dbReference>
<dbReference type="SUPFAM" id="SSF50891">
    <property type="entry name" value="Cyclophilin-like"/>
    <property type="match status" value="1"/>
</dbReference>
<dbReference type="NCBIfam" id="TIGR00724">
    <property type="entry name" value="urea_amlyse_rel"/>
    <property type="match status" value="1"/>
</dbReference>
<dbReference type="HOGENOM" id="CLU_028967_0_0_4"/>
<dbReference type="EMBL" id="HE965806">
    <property type="protein sequence ID" value="CCJ55612.1"/>
    <property type="molecule type" value="Genomic_DNA"/>
</dbReference>
<dbReference type="PANTHER" id="PTHR43309">
    <property type="entry name" value="5-OXOPROLINASE SUBUNIT C"/>
    <property type="match status" value="1"/>
</dbReference>
<protein>
    <recommendedName>
        <fullName evidence="4">Carboxyltransferase domain-containing protein</fullName>
    </recommendedName>
</protein>
<dbReference type="GeneID" id="56476776"/>
<gene>
    <name evidence="5" type="ORF">BN112_3698</name>
</gene>
<dbReference type="Pfam" id="PF02626">
    <property type="entry name" value="CT_A_B"/>
    <property type="match status" value="1"/>
</dbReference>
<proteinExistence type="predicted"/>
<evidence type="ECO:0000256" key="1">
    <source>
        <dbReference type="ARBA" id="ARBA00022741"/>
    </source>
</evidence>
<keyword evidence="3" id="KW-0067">ATP-binding</keyword>
<accession>A0A0C6PAH9</accession>
<name>A0A0C6PAH9_BORBO</name>
<dbReference type="InterPro" id="IPR003778">
    <property type="entry name" value="CT_A_B"/>
</dbReference>
<dbReference type="AlphaFoldDB" id="A0A0C6PAH9"/>
<keyword evidence="1" id="KW-0547">Nucleotide-binding</keyword>
<keyword evidence="2" id="KW-0378">Hydrolase</keyword>
<dbReference type="Gene3D" id="2.40.100.10">
    <property type="entry name" value="Cyclophilin-like"/>
    <property type="match status" value="1"/>
</dbReference>
<dbReference type="OrthoDB" id="9768696at2"/>
<dbReference type="InterPro" id="IPR029000">
    <property type="entry name" value="Cyclophilin-like_dom_sf"/>
</dbReference>
<evidence type="ECO:0000256" key="2">
    <source>
        <dbReference type="ARBA" id="ARBA00022801"/>
    </source>
</evidence>